<protein>
    <recommendedName>
        <fullName evidence="6">Pseudouridine synthase</fullName>
        <ecNumber evidence="6">5.4.99.-</ecNumber>
    </recommendedName>
</protein>
<dbReference type="NCBIfam" id="TIGR00005">
    <property type="entry name" value="rluA_subfam"/>
    <property type="match status" value="1"/>
</dbReference>
<dbReference type="PROSITE" id="PS50889">
    <property type="entry name" value="S4"/>
    <property type="match status" value="1"/>
</dbReference>
<evidence type="ECO:0000256" key="6">
    <source>
        <dbReference type="RuleBase" id="RU362028"/>
    </source>
</evidence>
<dbReference type="InterPro" id="IPR036986">
    <property type="entry name" value="S4_RNA-bd_sf"/>
</dbReference>
<reference evidence="9" key="1">
    <citation type="submission" date="2016-01" db="EMBL/GenBank/DDBJ databases">
        <authorList>
            <person name="Mitreva M."/>
            <person name="Pepin K.H."/>
            <person name="Mihindukulasuriya K.A."/>
            <person name="Fulton R."/>
            <person name="Fronick C."/>
            <person name="O'Laughlin M."/>
            <person name="Miner T."/>
            <person name="Herter B."/>
            <person name="Rosa B.A."/>
            <person name="Cordes M."/>
            <person name="Tomlinson C."/>
            <person name="Wollam A."/>
            <person name="Palsikar V.B."/>
            <person name="Mardis E.R."/>
            <person name="Wilson R.K."/>
        </authorList>
    </citation>
    <scope>NUCLEOTIDE SEQUENCE [LARGE SCALE GENOMIC DNA]</scope>
    <source>
        <strain evidence="9">MJR8151</strain>
    </source>
</reference>
<dbReference type="GO" id="GO:0120159">
    <property type="term" value="F:rRNA pseudouridine synthase activity"/>
    <property type="evidence" value="ECO:0007669"/>
    <property type="project" value="UniProtKB-ARBA"/>
</dbReference>
<dbReference type="GO" id="GO:0003723">
    <property type="term" value="F:RNA binding"/>
    <property type="evidence" value="ECO:0007669"/>
    <property type="project" value="UniProtKB-KW"/>
</dbReference>
<dbReference type="CDD" id="cd02869">
    <property type="entry name" value="PseudoU_synth_RluA_like"/>
    <property type="match status" value="1"/>
</dbReference>
<evidence type="ECO:0000256" key="4">
    <source>
        <dbReference type="PIRSR" id="PIRSR606225-1"/>
    </source>
</evidence>
<dbReference type="PROSITE" id="PS01129">
    <property type="entry name" value="PSI_RLU"/>
    <property type="match status" value="1"/>
</dbReference>
<organism evidence="8 9">
    <name type="scientific">Anaerococcus tetradius</name>
    <dbReference type="NCBI Taxonomy" id="33036"/>
    <lineage>
        <taxon>Bacteria</taxon>
        <taxon>Bacillati</taxon>
        <taxon>Bacillota</taxon>
        <taxon>Tissierellia</taxon>
        <taxon>Tissierellales</taxon>
        <taxon>Peptoniphilaceae</taxon>
        <taxon>Anaerococcus</taxon>
    </lineage>
</organism>
<dbReference type="InterPro" id="IPR006225">
    <property type="entry name" value="PsdUridine_synth_RluC/D"/>
</dbReference>
<keyword evidence="5" id="KW-0694">RNA-binding</keyword>
<dbReference type="PATRIC" id="fig|33036.3.peg.1495"/>
<dbReference type="PANTHER" id="PTHR21600">
    <property type="entry name" value="MITOCHONDRIAL RNA PSEUDOURIDINE SYNTHASE"/>
    <property type="match status" value="1"/>
</dbReference>
<dbReference type="CDD" id="cd00165">
    <property type="entry name" value="S4"/>
    <property type="match status" value="1"/>
</dbReference>
<dbReference type="PANTHER" id="PTHR21600:SF44">
    <property type="entry name" value="RIBOSOMAL LARGE SUBUNIT PSEUDOURIDINE SYNTHASE D"/>
    <property type="match status" value="1"/>
</dbReference>
<dbReference type="EMBL" id="LRPM01000055">
    <property type="protein sequence ID" value="KWZ77334.1"/>
    <property type="molecule type" value="Genomic_DNA"/>
</dbReference>
<name>A0A133KCY2_9FIRM</name>
<comment type="caution">
    <text evidence="8">The sequence shown here is derived from an EMBL/GenBank/DDBJ whole genome shotgun (WGS) entry which is preliminary data.</text>
</comment>
<keyword evidence="3 6" id="KW-0413">Isomerase</keyword>
<evidence type="ECO:0000313" key="9">
    <source>
        <dbReference type="Proteomes" id="UP000070383"/>
    </source>
</evidence>
<dbReference type="InterPro" id="IPR020103">
    <property type="entry name" value="PsdUridine_synth_cat_dom_sf"/>
</dbReference>
<keyword evidence="9" id="KW-1185">Reference proteome</keyword>
<evidence type="ECO:0000256" key="5">
    <source>
        <dbReference type="PROSITE-ProRule" id="PRU00182"/>
    </source>
</evidence>
<dbReference type="EC" id="5.4.99.-" evidence="6"/>
<dbReference type="AlphaFoldDB" id="A0A133KCY2"/>
<dbReference type="InterPro" id="IPR002942">
    <property type="entry name" value="S4_RNA-bd"/>
</dbReference>
<evidence type="ECO:0000259" key="7">
    <source>
        <dbReference type="SMART" id="SM00363"/>
    </source>
</evidence>
<comment type="function">
    <text evidence="6">Responsible for synthesis of pseudouridine from uracil.</text>
</comment>
<dbReference type="Gene3D" id="3.10.290.10">
    <property type="entry name" value="RNA-binding S4 domain"/>
    <property type="match status" value="1"/>
</dbReference>
<dbReference type="SUPFAM" id="SSF55120">
    <property type="entry name" value="Pseudouridine synthase"/>
    <property type="match status" value="1"/>
</dbReference>
<dbReference type="GO" id="GO:0000455">
    <property type="term" value="P:enzyme-directed rRNA pseudouridine synthesis"/>
    <property type="evidence" value="ECO:0007669"/>
    <property type="project" value="UniProtKB-ARBA"/>
</dbReference>
<dbReference type="InterPro" id="IPR006224">
    <property type="entry name" value="PsdUridine_synth_RluA-like_CS"/>
</dbReference>
<proteinExistence type="inferred from homology"/>
<gene>
    <name evidence="8" type="ORF">HMPREF3200_01510</name>
</gene>
<comment type="catalytic activity">
    <reaction evidence="1 6">
        <text>a uridine in RNA = a pseudouridine in RNA</text>
        <dbReference type="Rhea" id="RHEA:48348"/>
        <dbReference type="Rhea" id="RHEA-COMP:12068"/>
        <dbReference type="Rhea" id="RHEA-COMP:12069"/>
        <dbReference type="ChEBI" id="CHEBI:65314"/>
        <dbReference type="ChEBI" id="CHEBI:65315"/>
    </reaction>
</comment>
<dbReference type="InterPro" id="IPR006145">
    <property type="entry name" value="PsdUridine_synth_RsuA/RluA"/>
</dbReference>
<dbReference type="SUPFAM" id="SSF55174">
    <property type="entry name" value="Alpha-L RNA-binding motif"/>
    <property type="match status" value="1"/>
</dbReference>
<evidence type="ECO:0000256" key="3">
    <source>
        <dbReference type="ARBA" id="ARBA00023235"/>
    </source>
</evidence>
<sequence>MIMIADEIIRIDKFISDELEEIAREKIKDFIKDKLIKVNNKAVKPSFKLSEGDEIFIDDSLFAIAEIKAENIDLKVVYENEDYAVIDKDSDLIVHPAGKIVTGTLVNALLYKYGYDGLSHIGGEDRPGIVHRLDKDTTGLILITKNNASYKYFKKMFETRKVDKYYYAIVFGNFDKKTGTIETFMDRDPNNRRKMAVRPAGRRAVSHYEVLREVDGFSLLRIKIETGRTHQIRVHMTHINHPLLGDPVYGNVKHKFNLSHQLLHCGKIGFKDMDGSYVTYEASPHEEFLKYQKILGLGDKDVFEN</sequence>
<evidence type="ECO:0000256" key="2">
    <source>
        <dbReference type="ARBA" id="ARBA00010876"/>
    </source>
</evidence>
<dbReference type="OrthoDB" id="9807829at2"/>
<dbReference type="Proteomes" id="UP000070383">
    <property type="component" value="Unassembled WGS sequence"/>
</dbReference>
<feature type="active site" evidence="4">
    <location>
        <position position="134"/>
    </location>
</feature>
<evidence type="ECO:0000256" key="1">
    <source>
        <dbReference type="ARBA" id="ARBA00000073"/>
    </source>
</evidence>
<dbReference type="Pfam" id="PF01479">
    <property type="entry name" value="S4"/>
    <property type="match status" value="1"/>
</dbReference>
<dbReference type="Gene3D" id="3.30.2350.10">
    <property type="entry name" value="Pseudouridine synthase"/>
    <property type="match status" value="1"/>
</dbReference>
<dbReference type="STRING" id="33036.HMPREF3200_01510"/>
<evidence type="ECO:0000313" key="8">
    <source>
        <dbReference type="EMBL" id="KWZ77334.1"/>
    </source>
</evidence>
<feature type="domain" description="RNA-binding S4" evidence="7">
    <location>
        <begin position="9"/>
        <end position="68"/>
    </location>
</feature>
<comment type="similarity">
    <text evidence="2 6">Belongs to the pseudouridine synthase RluA family.</text>
</comment>
<dbReference type="InterPro" id="IPR050188">
    <property type="entry name" value="RluA_PseudoU_synthase"/>
</dbReference>
<dbReference type="Pfam" id="PF00849">
    <property type="entry name" value="PseudoU_synth_2"/>
    <property type="match status" value="1"/>
</dbReference>
<accession>A0A133KCY2</accession>
<dbReference type="RefSeq" id="WP_004837322.1">
    <property type="nucleotide sequence ID" value="NZ_CAMPNK010000035.1"/>
</dbReference>
<dbReference type="SMART" id="SM00363">
    <property type="entry name" value="S4"/>
    <property type="match status" value="1"/>
</dbReference>